<dbReference type="Proteomes" id="UP001302274">
    <property type="component" value="Unassembled WGS sequence"/>
</dbReference>
<comment type="caution">
    <text evidence="2">The sequence shown here is derived from an EMBL/GenBank/DDBJ whole genome shotgun (WGS) entry which is preliminary data.</text>
</comment>
<dbReference type="Pfam" id="PF04314">
    <property type="entry name" value="PCuAC"/>
    <property type="match status" value="1"/>
</dbReference>
<evidence type="ECO:0000256" key="1">
    <source>
        <dbReference type="SAM" id="SignalP"/>
    </source>
</evidence>
<feature type="chain" id="PRO_5045412069" evidence="1">
    <location>
        <begin position="19"/>
        <end position="143"/>
    </location>
</feature>
<name>A0ABU5VWJ8_9BACT</name>
<protein>
    <submittedName>
        <fullName evidence="2">Copper chaperone PCu(A)C</fullName>
    </submittedName>
</protein>
<dbReference type="PANTHER" id="PTHR36302:SF1">
    <property type="entry name" value="COPPER CHAPERONE PCU(A)C"/>
    <property type="match status" value="1"/>
</dbReference>
<reference evidence="2 3" key="1">
    <citation type="submission" date="2023-11" db="EMBL/GenBank/DDBJ databases">
        <title>A Novel Polar Bacteriovorax (B. antarcticus) Isolated from the Biocrust in Antarctica.</title>
        <authorList>
            <person name="Mun W."/>
            <person name="Choi S.Y."/>
            <person name="Mitchell R.J."/>
        </authorList>
    </citation>
    <scope>NUCLEOTIDE SEQUENCE [LARGE SCALE GENOMIC DNA]</scope>
    <source>
        <strain evidence="2 3">PP10</strain>
    </source>
</reference>
<dbReference type="InterPro" id="IPR036182">
    <property type="entry name" value="PCuAC_sf"/>
</dbReference>
<evidence type="ECO:0000313" key="3">
    <source>
        <dbReference type="Proteomes" id="UP001302274"/>
    </source>
</evidence>
<dbReference type="SUPFAM" id="SSF110087">
    <property type="entry name" value="DR1885-like metal-binding protein"/>
    <property type="match status" value="1"/>
</dbReference>
<dbReference type="Gene3D" id="2.60.40.1890">
    <property type="entry name" value="PCu(A)C copper chaperone"/>
    <property type="match status" value="1"/>
</dbReference>
<evidence type="ECO:0000313" key="2">
    <source>
        <dbReference type="EMBL" id="MEA9357327.1"/>
    </source>
</evidence>
<organism evidence="2 3">
    <name type="scientific">Bacteriovorax antarcticus</name>
    <dbReference type="NCBI Taxonomy" id="3088717"/>
    <lineage>
        <taxon>Bacteria</taxon>
        <taxon>Pseudomonadati</taxon>
        <taxon>Bdellovibrionota</taxon>
        <taxon>Bacteriovoracia</taxon>
        <taxon>Bacteriovoracales</taxon>
        <taxon>Bacteriovoracaceae</taxon>
        <taxon>Bacteriovorax</taxon>
    </lineage>
</organism>
<dbReference type="EMBL" id="JAYGJQ010000002">
    <property type="protein sequence ID" value="MEA9357327.1"/>
    <property type="molecule type" value="Genomic_DNA"/>
</dbReference>
<sequence>MKKIILTLSLVLSVNLFAADIEVKDASIKPTLPGMQVTAIFMKLINNTDKDIKLMKVTGDFAGTFELHNMEMAGGKMVMRPVDFILLKSKSMTELKSGGLHVMVFDVKGPIMAGSEYKAKLVLDNNKEVFFTAKSLEMPAHHH</sequence>
<accession>A0ABU5VWJ8</accession>
<dbReference type="PANTHER" id="PTHR36302">
    <property type="entry name" value="BLR7088 PROTEIN"/>
    <property type="match status" value="1"/>
</dbReference>
<feature type="signal peptide" evidence="1">
    <location>
        <begin position="1"/>
        <end position="18"/>
    </location>
</feature>
<dbReference type="RefSeq" id="WP_323577289.1">
    <property type="nucleotide sequence ID" value="NZ_JAYGJQ010000002.1"/>
</dbReference>
<gene>
    <name evidence="2" type="ORF">SHI21_13965</name>
</gene>
<keyword evidence="3" id="KW-1185">Reference proteome</keyword>
<dbReference type="InterPro" id="IPR007410">
    <property type="entry name" value="LpqE-like"/>
</dbReference>
<dbReference type="InterPro" id="IPR058248">
    <property type="entry name" value="Lxx211020-like"/>
</dbReference>
<keyword evidence="1" id="KW-0732">Signal</keyword>
<proteinExistence type="predicted"/>